<evidence type="ECO:0008006" key="7">
    <source>
        <dbReference type="Google" id="ProtNLM"/>
    </source>
</evidence>
<evidence type="ECO:0000259" key="3">
    <source>
        <dbReference type="Pfam" id="PF00009"/>
    </source>
</evidence>
<evidence type="ECO:0000259" key="4">
    <source>
        <dbReference type="Pfam" id="PF02896"/>
    </source>
</evidence>
<feature type="domain" description="Tr-type G" evidence="3">
    <location>
        <begin position="162"/>
        <end position="262"/>
    </location>
</feature>
<dbReference type="InterPro" id="IPR015813">
    <property type="entry name" value="Pyrv/PenolPyrv_kinase-like_dom"/>
</dbReference>
<dbReference type="Pfam" id="PF00009">
    <property type="entry name" value="GTP_EFTU"/>
    <property type="match status" value="1"/>
</dbReference>
<evidence type="ECO:0000313" key="5">
    <source>
        <dbReference type="EMBL" id="CAH1450049.1"/>
    </source>
</evidence>
<proteinExistence type="predicted"/>
<dbReference type="Pfam" id="PF02896">
    <property type="entry name" value="PEP-utilizers_C"/>
    <property type="match status" value="1"/>
</dbReference>
<comment type="caution">
    <text evidence="5">The sequence shown here is derived from an EMBL/GenBank/DDBJ whole genome shotgun (WGS) entry which is preliminary data.</text>
</comment>
<dbReference type="GO" id="GO:0005739">
    <property type="term" value="C:mitochondrion"/>
    <property type="evidence" value="ECO:0007669"/>
    <property type="project" value="TreeGrafter"/>
</dbReference>
<dbReference type="AlphaFoldDB" id="A0AAU9PJ46"/>
<evidence type="ECO:0000313" key="6">
    <source>
        <dbReference type="Proteomes" id="UP001157418"/>
    </source>
</evidence>
<dbReference type="GO" id="GO:0003743">
    <property type="term" value="F:translation initiation factor activity"/>
    <property type="evidence" value="ECO:0007669"/>
    <property type="project" value="TreeGrafter"/>
</dbReference>
<dbReference type="PANTHER" id="PTHR43381:SF4">
    <property type="entry name" value="EUKARYOTIC TRANSLATION INITIATION FACTOR 5B"/>
    <property type="match status" value="1"/>
</dbReference>
<dbReference type="PRINTS" id="PR00315">
    <property type="entry name" value="ELONGATNFCT"/>
</dbReference>
<dbReference type="GO" id="GO:0003924">
    <property type="term" value="F:GTPase activity"/>
    <property type="evidence" value="ECO:0007669"/>
    <property type="project" value="InterPro"/>
</dbReference>
<protein>
    <recommendedName>
        <fullName evidence="7">Tr-type G domain-containing protein</fullName>
    </recommendedName>
</protein>
<dbReference type="EMBL" id="CAKMRJ010005634">
    <property type="protein sequence ID" value="CAH1450049.1"/>
    <property type="molecule type" value="Genomic_DNA"/>
</dbReference>
<keyword evidence="2" id="KW-0342">GTP-binding</keyword>
<dbReference type="InterPro" id="IPR015760">
    <property type="entry name" value="TIF_IF2"/>
</dbReference>
<dbReference type="SUPFAM" id="SSF51621">
    <property type="entry name" value="Phosphoenolpyruvate/pyruvate domain"/>
    <property type="match status" value="1"/>
</dbReference>
<keyword evidence="1" id="KW-0547">Nucleotide-binding</keyword>
<dbReference type="InterPro" id="IPR000121">
    <property type="entry name" value="PEP_util_C"/>
</dbReference>
<dbReference type="SUPFAM" id="SSF52540">
    <property type="entry name" value="P-loop containing nucleoside triphosphate hydrolases"/>
    <property type="match status" value="1"/>
</dbReference>
<gene>
    <name evidence="5" type="ORF">LVIROSA_LOCUS35491</name>
</gene>
<sequence length="286" mass="32221">MVKEELIDTRTAIMRYATEEAALDLLLPYQRPSGGNRFATIPNTQELHPKAALDLILPYHRSEFEGIFRAMDGLPVTIRLLDPPLHELLPEGDLQQIVSQLTEDTGMTEDQISSRIKNLSEVNPMLGFRGCRLGISYLELTEMQVRAIFQAGVTMSNQQIGATYIPAENIRERTKELKADSILNVPGLLVIDTPGHESFKNLRSRGSSLCDIAILVGDIMHGLEPQTIESLNLLRMRNTEFIVALNKVERLYGWKTCRNAPIGKAMKLQSKDVQLEFEHRLTQIIT</sequence>
<feature type="domain" description="PEP-utilising enzyme C-terminal" evidence="4">
    <location>
        <begin position="60"/>
        <end position="155"/>
    </location>
</feature>
<dbReference type="PANTHER" id="PTHR43381">
    <property type="entry name" value="TRANSLATION INITIATION FACTOR IF-2-RELATED"/>
    <property type="match status" value="1"/>
</dbReference>
<reference evidence="5 6" key="1">
    <citation type="submission" date="2022-01" db="EMBL/GenBank/DDBJ databases">
        <authorList>
            <person name="Xiong W."/>
            <person name="Schranz E."/>
        </authorList>
    </citation>
    <scope>NUCLEOTIDE SEQUENCE [LARGE SCALE GENOMIC DNA]</scope>
</reference>
<evidence type="ECO:0000256" key="1">
    <source>
        <dbReference type="ARBA" id="ARBA00022741"/>
    </source>
</evidence>
<accession>A0AAU9PJ46</accession>
<dbReference type="InterPro" id="IPR027417">
    <property type="entry name" value="P-loop_NTPase"/>
</dbReference>
<dbReference type="GO" id="GO:0016772">
    <property type="term" value="F:transferase activity, transferring phosphorus-containing groups"/>
    <property type="evidence" value="ECO:0007669"/>
    <property type="project" value="InterPro"/>
</dbReference>
<dbReference type="Gene3D" id="3.40.50.300">
    <property type="entry name" value="P-loop containing nucleotide triphosphate hydrolases"/>
    <property type="match status" value="1"/>
</dbReference>
<evidence type="ECO:0000256" key="2">
    <source>
        <dbReference type="ARBA" id="ARBA00023134"/>
    </source>
</evidence>
<organism evidence="5 6">
    <name type="scientific">Lactuca virosa</name>
    <dbReference type="NCBI Taxonomy" id="75947"/>
    <lineage>
        <taxon>Eukaryota</taxon>
        <taxon>Viridiplantae</taxon>
        <taxon>Streptophyta</taxon>
        <taxon>Embryophyta</taxon>
        <taxon>Tracheophyta</taxon>
        <taxon>Spermatophyta</taxon>
        <taxon>Magnoliopsida</taxon>
        <taxon>eudicotyledons</taxon>
        <taxon>Gunneridae</taxon>
        <taxon>Pentapetalae</taxon>
        <taxon>asterids</taxon>
        <taxon>campanulids</taxon>
        <taxon>Asterales</taxon>
        <taxon>Asteraceae</taxon>
        <taxon>Cichorioideae</taxon>
        <taxon>Cichorieae</taxon>
        <taxon>Lactucinae</taxon>
        <taxon>Lactuca</taxon>
    </lineage>
</organism>
<dbReference type="Proteomes" id="UP001157418">
    <property type="component" value="Unassembled WGS sequence"/>
</dbReference>
<keyword evidence="6" id="KW-1185">Reference proteome</keyword>
<name>A0AAU9PJ46_9ASTR</name>
<dbReference type="Gene3D" id="3.20.20.60">
    <property type="entry name" value="Phosphoenolpyruvate-binding domains"/>
    <property type="match status" value="1"/>
</dbReference>
<dbReference type="GO" id="GO:0005525">
    <property type="term" value="F:GTP binding"/>
    <property type="evidence" value="ECO:0007669"/>
    <property type="project" value="UniProtKB-KW"/>
</dbReference>
<dbReference type="InterPro" id="IPR040442">
    <property type="entry name" value="Pyrv_kinase-like_dom_sf"/>
</dbReference>
<dbReference type="InterPro" id="IPR000795">
    <property type="entry name" value="T_Tr_GTP-bd_dom"/>
</dbReference>